<dbReference type="RefSeq" id="WP_266053851.1">
    <property type="nucleotide sequence ID" value="NZ_JAPFQO010000011.1"/>
</dbReference>
<dbReference type="PROSITE" id="PS51257">
    <property type="entry name" value="PROKAR_LIPOPROTEIN"/>
    <property type="match status" value="1"/>
</dbReference>
<reference evidence="2 3" key="1">
    <citation type="submission" date="2022-11" db="EMBL/GenBank/DDBJ databases">
        <title>The characterization of three novel Bacteroidetes species and genomic analysis of their roles in tidal elemental geochemical cycles.</title>
        <authorList>
            <person name="Ma K.-J."/>
        </authorList>
    </citation>
    <scope>NUCLEOTIDE SEQUENCE [LARGE SCALE GENOMIC DNA]</scope>
    <source>
        <strain evidence="2 3">M82</strain>
    </source>
</reference>
<keyword evidence="1" id="KW-0732">Signal</keyword>
<feature type="signal peptide" evidence="1">
    <location>
        <begin position="1"/>
        <end position="23"/>
    </location>
</feature>
<name>A0ABT3RIH0_9BACT</name>
<evidence type="ECO:0008006" key="4">
    <source>
        <dbReference type="Google" id="ProtNLM"/>
    </source>
</evidence>
<organism evidence="2 3">
    <name type="scientific">Pontibacter anaerobius</name>
    <dbReference type="NCBI Taxonomy" id="2993940"/>
    <lineage>
        <taxon>Bacteria</taxon>
        <taxon>Pseudomonadati</taxon>
        <taxon>Bacteroidota</taxon>
        <taxon>Cytophagia</taxon>
        <taxon>Cytophagales</taxon>
        <taxon>Hymenobacteraceae</taxon>
        <taxon>Pontibacter</taxon>
    </lineage>
</organism>
<gene>
    <name evidence="2" type="ORF">OO017_16765</name>
</gene>
<protein>
    <recommendedName>
        <fullName evidence="4">Lipocalin-like domain-containing protein</fullName>
    </recommendedName>
</protein>
<proteinExistence type="predicted"/>
<evidence type="ECO:0000313" key="2">
    <source>
        <dbReference type="EMBL" id="MCX2741614.1"/>
    </source>
</evidence>
<dbReference type="Proteomes" id="UP001207228">
    <property type="component" value="Unassembled WGS sequence"/>
</dbReference>
<feature type="chain" id="PRO_5047411918" description="Lipocalin-like domain-containing protein" evidence="1">
    <location>
        <begin position="24"/>
        <end position="146"/>
    </location>
</feature>
<comment type="caution">
    <text evidence="2">The sequence shown here is derived from an EMBL/GenBank/DDBJ whole genome shotgun (WGS) entry which is preliminary data.</text>
</comment>
<accession>A0ABT3RIH0</accession>
<keyword evidence="3" id="KW-1185">Reference proteome</keyword>
<dbReference type="EMBL" id="JAPFQO010000011">
    <property type="protein sequence ID" value="MCX2741614.1"/>
    <property type="molecule type" value="Genomic_DNA"/>
</dbReference>
<evidence type="ECO:0000256" key="1">
    <source>
        <dbReference type="SAM" id="SignalP"/>
    </source>
</evidence>
<evidence type="ECO:0000313" key="3">
    <source>
        <dbReference type="Proteomes" id="UP001207228"/>
    </source>
</evidence>
<sequence>MNKLKLLTFLFASLLMLTLVSCSKDDDADLSKMDLLTGGEWTGHQFWTSGMNVTDQLVEFGYKVAKSKANFSKDGSYTMKYDGDLVQSGNWEFGSGEQTIILDEGTEDETIFTINKLTSSELYMDGEVSIDSEGYMSLEGEIRLKR</sequence>